<dbReference type="Gramene" id="AUR62040085-RA">
    <property type="protein sequence ID" value="AUR62040085-RA:cds"/>
    <property type="gene ID" value="AUR62040085"/>
</dbReference>
<organism evidence="2 3">
    <name type="scientific">Chenopodium quinoa</name>
    <name type="common">Quinoa</name>
    <dbReference type="NCBI Taxonomy" id="63459"/>
    <lineage>
        <taxon>Eukaryota</taxon>
        <taxon>Viridiplantae</taxon>
        <taxon>Streptophyta</taxon>
        <taxon>Embryophyta</taxon>
        <taxon>Tracheophyta</taxon>
        <taxon>Spermatophyta</taxon>
        <taxon>Magnoliopsida</taxon>
        <taxon>eudicotyledons</taxon>
        <taxon>Gunneridae</taxon>
        <taxon>Pentapetalae</taxon>
        <taxon>Caryophyllales</taxon>
        <taxon>Chenopodiaceae</taxon>
        <taxon>Chenopodioideae</taxon>
        <taxon>Atripliceae</taxon>
        <taxon>Chenopodium</taxon>
    </lineage>
</organism>
<dbReference type="Proteomes" id="UP000596660">
    <property type="component" value="Unplaced"/>
</dbReference>
<dbReference type="InterPro" id="IPR012340">
    <property type="entry name" value="NA-bd_OB-fold"/>
</dbReference>
<sequence length="555" mass="61655">MDCRYGIPRLSKKSCSRVNKAAQRTSQSAFASPCLVASQSAPAQPPRCRKSKRQKCMQGTAAPYLNRLHEMHKRFPFTEDTIMNTPPRMKLEPVYLDKLTTQSKDYKVKVTITKKGRAQPSPKKPSVVFQTIILEDEKKNKMRCALFGDQIEVYEDVLKPSGQYEISKAPITAVEEQYKFNEQELPYQMTVGQKTIIQRLNPESGPIEPKYQPLPSIPRSPDPNGRFDIVGVVLFVEEAPSLIPNTRGWDSPVREISVTDTRVSLYQHVLQDMQERILNVRYPSAEKKIITITELRSKKAANATPDEVAWIRVTIPEANLQRVNAYIGCLGCGKRSHLALGTCFPYILARKQTVLVTFKFEAADDSGTMSFTTFNDDTEKLFRRTTAEIWDMKINVGNSATAMISGILHFCKTPCTKSVQVPASSSSNLNRGQFPSTAGKRLAGQQLLVSEVAPAAAVKDQGKAPAGPSLEGDTDCSEENTETTDEPPAKGITISEAPAPVTKLPTWATLARARSKAKNKEPMPADDTQDLSDTDEAPRKKLRTALFRESAEKEN</sequence>
<keyword evidence="3" id="KW-1185">Reference proteome</keyword>
<accession>A0A803N414</accession>
<feature type="region of interest" description="Disordered" evidence="1">
    <location>
        <begin position="457"/>
        <end position="555"/>
    </location>
</feature>
<protein>
    <submittedName>
        <fullName evidence="2">Uncharacterized protein</fullName>
    </submittedName>
</protein>
<reference evidence="2" key="1">
    <citation type="journal article" date="2017" name="Nature">
        <title>The genome of Chenopodium quinoa.</title>
        <authorList>
            <person name="Jarvis D.E."/>
            <person name="Ho Y.S."/>
            <person name="Lightfoot D.J."/>
            <person name="Schmoeckel S.M."/>
            <person name="Li B."/>
            <person name="Borm T.J.A."/>
            <person name="Ohyanagi H."/>
            <person name="Mineta K."/>
            <person name="Michell C.T."/>
            <person name="Saber N."/>
            <person name="Kharbatia N.M."/>
            <person name="Rupper R.R."/>
            <person name="Sharp A.R."/>
            <person name="Dally N."/>
            <person name="Boughton B.A."/>
            <person name="Woo Y.H."/>
            <person name="Gao G."/>
            <person name="Schijlen E.G.W.M."/>
            <person name="Guo X."/>
            <person name="Momin A.A."/>
            <person name="Negrao S."/>
            <person name="Al-Babili S."/>
            <person name="Gehring C."/>
            <person name="Roessner U."/>
            <person name="Jung C."/>
            <person name="Murphy K."/>
            <person name="Arold S.T."/>
            <person name="Gojobori T."/>
            <person name="van der Linden C.G."/>
            <person name="van Loo E.N."/>
            <person name="Jellen E.N."/>
            <person name="Maughan P.J."/>
            <person name="Tester M."/>
        </authorList>
    </citation>
    <scope>NUCLEOTIDE SEQUENCE [LARGE SCALE GENOMIC DNA]</scope>
    <source>
        <strain evidence="2">cv. PI 614886</strain>
    </source>
</reference>
<proteinExistence type="predicted"/>
<name>A0A803N414_CHEQI</name>
<evidence type="ECO:0000313" key="3">
    <source>
        <dbReference type="Proteomes" id="UP000596660"/>
    </source>
</evidence>
<dbReference type="EnsemblPlants" id="AUR62040085-RA">
    <property type="protein sequence ID" value="AUR62040085-RA:cds"/>
    <property type="gene ID" value="AUR62040085"/>
</dbReference>
<evidence type="ECO:0000313" key="2">
    <source>
        <dbReference type="EnsemblPlants" id="AUR62040085-RA:cds"/>
    </source>
</evidence>
<dbReference type="Gene3D" id="2.40.50.140">
    <property type="entry name" value="Nucleic acid-binding proteins"/>
    <property type="match status" value="2"/>
</dbReference>
<dbReference type="AlphaFoldDB" id="A0A803N414"/>
<reference evidence="2" key="2">
    <citation type="submission" date="2021-03" db="UniProtKB">
        <authorList>
            <consortium name="EnsemblPlants"/>
        </authorList>
    </citation>
    <scope>IDENTIFICATION</scope>
</reference>
<evidence type="ECO:0000256" key="1">
    <source>
        <dbReference type="SAM" id="MobiDB-lite"/>
    </source>
</evidence>
<feature type="compositionally biased region" description="Acidic residues" evidence="1">
    <location>
        <begin position="472"/>
        <end position="485"/>
    </location>
</feature>
<dbReference type="SUPFAM" id="SSF50249">
    <property type="entry name" value="Nucleic acid-binding proteins"/>
    <property type="match status" value="1"/>
</dbReference>